<dbReference type="Proteomes" id="UP001152447">
    <property type="component" value="Unassembled WGS sequence"/>
</dbReference>
<name>A0A9W4VUP3_PSEHA</name>
<dbReference type="AlphaFoldDB" id="A0A9W4VUP3"/>
<dbReference type="InterPro" id="IPR007139">
    <property type="entry name" value="DUF349"/>
</dbReference>
<dbReference type="EMBL" id="CAMAPB010000056">
    <property type="protein sequence ID" value="CAH9064311.1"/>
    <property type="molecule type" value="Genomic_DNA"/>
</dbReference>
<evidence type="ECO:0000313" key="2">
    <source>
        <dbReference type="EMBL" id="CAH9064311.1"/>
    </source>
</evidence>
<accession>A0A9W4VUP3</accession>
<keyword evidence="3" id="KW-1185">Reference proteome</keyword>
<organism evidence="2 3">
    <name type="scientific">Pseudoalteromonas haloplanktis</name>
    <name type="common">Alteromonas haloplanktis</name>
    <dbReference type="NCBI Taxonomy" id="228"/>
    <lineage>
        <taxon>Bacteria</taxon>
        <taxon>Pseudomonadati</taxon>
        <taxon>Pseudomonadota</taxon>
        <taxon>Gammaproteobacteria</taxon>
        <taxon>Alteromonadales</taxon>
        <taxon>Pseudoalteromonadaceae</taxon>
        <taxon>Pseudoalteromonas</taxon>
    </lineage>
</organism>
<keyword evidence="1" id="KW-0175">Coiled coil</keyword>
<reference evidence="2" key="1">
    <citation type="submission" date="2022-07" db="EMBL/GenBank/DDBJ databases">
        <authorList>
            <person name="Criscuolo A."/>
        </authorList>
    </citation>
    <scope>NUCLEOTIDE SEQUENCE</scope>
    <source>
        <strain evidence="2">CIP103197</strain>
    </source>
</reference>
<dbReference type="RefSeq" id="WP_262977199.1">
    <property type="nucleotide sequence ID" value="NZ_CAMAPB010000056.1"/>
</dbReference>
<proteinExistence type="predicted"/>
<dbReference type="Pfam" id="PF03993">
    <property type="entry name" value="DUF349"/>
    <property type="match status" value="2"/>
</dbReference>
<protein>
    <recommendedName>
        <fullName evidence="4">DUF349 domain-containing protein</fullName>
    </recommendedName>
</protein>
<feature type="coiled-coil region" evidence="1">
    <location>
        <begin position="567"/>
        <end position="594"/>
    </location>
</feature>
<evidence type="ECO:0008006" key="4">
    <source>
        <dbReference type="Google" id="ProtNLM"/>
    </source>
</evidence>
<comment type="caution">
    <text evidence="2">The sequence shown here is derived from an EMBL/GenBank/DDBJ whole genome shotgun (WGS) entry which is preliminary data.</text>
</comment>
<sequence length="894" mass="101601">MIFKHLFTPKWKHPKQQVRLDAIEKLDVARDVTILSTLALEDSSAEIRRKALQKVNHLPLWWKAYKQDQALKDVAEQQISSAVLNSESSLSAQIKNEYIERFAPVKTLEKLAFAEKELQVRVKLLKRLANPKLIEKAFKEANEELQKQLVDLVITQQLTKALLKHAQGEAKVALESHLESERLALEMPSQVENATRVILAKLNALRDKNDYAIVDPQAAELIAQWQALELKWLSEEHVKTLDAKYISITDKLDAHIATLKAQHEIEQQRLAQQQRQVLALATLEALSEEIENALQLGLETPEQIQQDWLNAKVAQAKDTLDKTQLMADQQSKQVINKLEQLFLQVAKLPELTAAIKEYKIAYSALCEIKPAEQLSDYDQQLTAFNHTFKEACSHLDVLSNDLQASFKTQLNAHKKQFLAAMTELTKPLEKTQSQAKRKARDVKRLIEEGRFNVAFGVFKGFEELFNELTEKYQQPLVNLKADLEAQLADAKDWQKYAAAPKRAALLEEVTALVDEPCNDPQQRADQVKVLRKRWNELGRLDTEQEKQQGNEFDEKIELLFAPCRSYFAEQEVQREAAKAEREQLIADMNALHLQATDTADLDWKQLESNYNRLQKAWRSVGKVDPKTYRVLNERYKAEQQQVVASLNAFHKGNAALKNELVEQAQQLSQSDNLADACQQLKQLQQQWQTIGFAGLKAENALWQKFRQFNDATFTKRSEEFEQQKREQSESDKLATTVLNELEAALNSVEGKAQLLDLQTKVKGYTQFKSLTPKVSALLSAIDEKLTGLAAKNEQANLDALFVALENNEPVPSQFNGTVKTALSCEQLLTRMEILASVSSQNSAQRMVEQVAMLDDKHRGEHADLNYYLKQLLALSEGSVTADTLARLKVIFAVN</sequence>
<gene>
    <name evidence="2" type="ORF">PSEHALCIP103_03108</name>
</gene>
<evidence type="ECO:0000256" key="1">
    <source>
        <dbReference type="SAM" id="Coils"/>
    </source>
</evidence>
<evidence type="ECO:0000313" key="3">
    <source>
        <dbReference type="Proteomes" id="UP001152447"/>
    </source>
</evidence>